<dbReference type="PANTHER" id="PTHR33884:SF3">
    <property type="entry name" value="UPF0410 PROTEIN YMGE"/>
    <property type="match status" value="1"/>
</dbReference>
<feature type="transmembrane region" description="Helical" evidence="7">
    <location>
        <begin position="31"/>
        <end position="49"/>
    </location>
</feature>
<comment type="subcellular location">
    <subcellularLocation>
        <location evidence="1">Cell membrane</location>
        <topology evidence="1">Multi-pass membrane protein</topology>
    </subcellularLocation>
</comment>
<evidence type="ECO:0000256" key="3">
    <source>
        <dbReference type="ARBA" id="ARBA00022475"/>
    </source>
</evidence>
<dbReference type="eggNOG" id="COG2261">
    <property type="taxonomic scope" value="Bacteria"/>
</dbReference>
<dbReference type="GO" id="GO:0005886">
    <property type="term" value="C:plasma membrane"/>
    <property type="evidence" value="ECO:0007669"/>
    <property type="project" value="UniProtKB-SubCell"/>
</dbReference>
<reference evidence="8 9" key="1">
    <citation type="submission" date="2016-12" db="EMBL/GenBank/DDBJ databases">
        <authorList>
            <person name="Song W.-J."/>
            <person name="Kurnit D.M."/>
        </authorList>
    </citation>
    <scope>NUCLEOTIDE SEQUENCE [LARGE SCALE GENOMIC DNA]</scope>
    <source>
        <strain evidence="8 9">ATCC 49181</strain>
    </source>
</reference>
<evidence type="ECO:0000256" key="7">
    <source>
        <dbReference type="SAM" id="Phobius"/>
    </source>
</evidence>
<evidence type="ECO:0000256" key="4">
    <source>
        <dbReference type="ARBA" id="ARBA00022692"/>
    </source>
</evidence>
<keyword evidence="4 7" id="KW-0812">Transmembrane</keyword>
<keyword evidence="5 7" id="KW-1133">Transmembrane helix</keyword>
<feature type="transmembrane region" description="Helical" evidence="7">
    <location>
        <begin position="6"/>
        <end position="24"/>
    </location>
</feature>
<evidence type="ECO:0000313" key="8">
    <source>
        <dbReference type="EMBL" id="SIO05249.1"/>
    </source>
</evidence>
<protein>
    <submittedName>
        <fullName evidence="8">Transglycosylase associated protein</fullName>
    </submittedName>
</protein>
<keyword evidence="9" id="KW-1185">Reference proteome</keyword>
<evidence type="ECO:0000256" key="5">
    <source>
        <dbReference type="ARBA" id="ARBA00022989"/>
    </source>
</evidence>
<proteinExistence type="inferred from homology"/>
<keyword evidence="3" id="KW-1003">Cell membrane</keyword>
<dbReference type="Proteomes" id="UP000185062">
    <property type="component" value="Unassembled WGS sequence"/>
</dbReference>
<evidence type="ECO:0000256" key="2">
    <source>
        <dbReference type="ARBA" id="ARBA00011006"/>
    </source>
</evidence>
<dbReference type="AlphaFoldDB" id="A0A1N6GCG4"/>
<comment type="similarity">
    <text evidence="2">Belongs to the UPF0410 family.</text>
</comment>
<dbReference type="EMBL" id="FSRO01000001">
    <property type="protein sequence ID" value="SIO05249.1"/>
    <property type="molecule type" value="Genomic_DNA"/>
</dbReference>
<dbReference type="Pfam" id="PF04226">
    <property type="entry name" value="Transgly_assoc"/>
    <property type="match status" value="1"/>
</dbReference>
<accession>A0A1N6GCG4</accession>
<dbReference type="PANTHER" id="PTHR33884">
    <property type="entry name" value="UPF0410 PROTEIN YMGE"/>
    <property type="match status" value="1"/>
</dbReference>
<gene>
    <name evidence="8" type="ORF">SAMN02743940_0649</name>
</gene>
<evidence type="ECO:0000256" key="1">
    <source>
        <dbReference type="ARBA" id="ARBA00004651"/>
    </source>
</evidence>
<evidence type="ECO:0000313" key="9">
    <source>
        <dbReference type="Proteomes" id="UP000185062"/>
    </source>
</evidence>
<keyword evidence="6 7" id="KW-0472">Membrane</keyword>
<sequence>MDYTGLLIFIVLGAAAGYLAGILMKGSGFGLAGNIIIGIIGAIAGGFLFGLLGLIGSIVTAVAGAAILLFLAWVITRSWS</sequence>
<evidence type="ECO:0000256" key="6">
    <source>
        <dbReference type="ARBA" id="ARBA00023136"/>
    </source>
</evidence>
<dbReference type="RefSeq" id="WP_028462299.1">
    <property type="nucleotide sequence ID" value="NZ_FSRO01000001.1"/>
</dbReference>
<feature type="transmembrane region" description="Helical" evidence="7">
    <location>
        <begin position="55"/>
        <end position="75"/>
    </location>
</feature>
<dbReference type="STRING" id="44575.SAMN05216419_105014"/>
<name>A0A1N6GCG4_9PROT</name>
<organism evidence="8 9">
    <name type="scientific">Nitrosomonas cryotolerans ATCC 49181</name>
    <dbReference type="NCBI Taxonomy" id="1131553"/>
    <lineage>
        <taxon>Bacteria</taxon>
        <taxon>Pseudomonadati</taxon>
        <taxon>Pseudomonadota</taxon>
        <taxon>Betaproteobacteria</taxon>
        <taxon>Nitrosomonadales</taxon>
        <taxon>Nitrosomonadaceae</taxon>
        <taxon>Nitrosomonas</taxon>
    </lineage>
</organism>
<dbReference type="InterPro" id="IPR007341">
    <property type="entry name" value="Transgly_assoc"/>
</dbReference>